<dbReference type="PANTHER" id="PTHR43102:SF2">
    <property type="entry name" value="GAF DOMAIN-CONTAINING PROTEIN"/>
    <property type="match status" value="1"/>
</dbReference>
<dbReference type="Pfam" id="PF13185">
    <property type="entry name" value="GAF_2"/>
    <property type="match status" value="1"/>
</dbReference>
<proteinExistence type="predicted"/>
<sequence>MTTEADRLTALARYAVLDTLPENAFDRVTRIAARLFNAPIALVTLVDQDRQWFKACFGLDLRQTDRSVSFCTYTIQSEGVMVILDATRDPLFEHNPLVTGAPHIRFYAGAPLVTPDGFRLGSLCVIDQRPREHFPDADRALLTDLAQSVVSELELRFTQRTLIQEAQANARLLRSVQDAQTLSEALLGVSQLTTLDLPVEETASFALPMIAQSAGVDCAALLRLDDRMTALTQWTGGAAGEAFLAALPRELPRGEGVAWQVADRDAPQYVQDYARHDGASTTVAQAGADAMAWVPLGSFCGARYVAAYALVGADRVWSARQRELLEASAGIVRQAMRNRHQREVPVPVH</sequence>
<dbReference type="RefSeq" id="WP_058979043.1">
    <property type="nucleotide sequence ID" value="NZ_BCMS01000002.1"/>
</dbReference>
<reference evidence="3" key="1">
    <citation type="submission" date="2015-11" db="EMBL/GenBank/DDBJ databases">
        <title>Draft Genome Sequence of the Radioresistant Bacterium Deinococcus grandis, Isolated from Freshwater Fish in Japan.</title>
        <authorList>
            <person name="Satoh K."/>
            <person name="Onodera T."/>
            <person name="Omoso K."/>
            <person name="Takeda-Yano K."/>
            <person name="Katayama T."/>
            <person name="Oono Y."/>
            <person name="Narumi I."/>
        </authorList>
    </citation>
    <scope>NUCLEOTIDE SEQUENCE [LARGE SCALE GENOMIC DNA]</scope>
    <source>
        <strain evidence="3">ATCC 43672</strain>
    </source>
</reference>
<gene>
    <name evidence="2" type="ORF">DEIGR_200141</name>
</gene>
<comment type="caution">
    <text evidence="2">The sequence shown here is derived from an EMBL/GenBank/DDBJ whole genome shotgun (WGS) entry which is preliminary data.</text>
</comment>
<dbReference type="AlphaFoldDB" id="A0A100HM50"/>
<protein>
    <submittedName>
        <fullName evidence="2">Diguanylate cyclase (GGDEF) domain-containing protein</fullName>
    </submittedName>
</protein>
<keyword evidence="3" id="KW-1185">Reference proteome</keyword>
<accession>A0A100HM50</accession>
<evidence type="ECO:0000313" key="3">
    <source>
        <dbReference type="Proteomes" id="UP000056209"/>
    </source>
</evidence>
<name>A0A100HM50_9DEIO</name>
<dbReference type="Gene3D" id="3.30.450.40">
    <property type="match status" value="2"/>
</dbReference>
<dbReference type="Pfam" id="PF01590">
    <property type="entry name" value="GAF"/>
    <property type="match status" value="1"/>
</dbReference>
<dbReference type="EMBL" id="BCMS01000002">
    <property type="protein sequence ID" value="GAQ23286.1"/>
    <property type="molecule type" value="Genomic_DNA"/>
</dbReference>
<dbReference type="InterPro" id="IPR029016">
    <property type="entry name" value="GAF-like_dom_sf"/>
</dbReference>
<dbReference type="InterPro" id="IPR003018">
    <property type="entry name" value="GAF"/>
</dbReference>
<dbReference type="SUPFAM" id="SSF55781">
    <property type="entry name" value="GAF domain-like"/>
    <property type="match status" value="2"/>
</dbReference>
<evidence type="ECO:0000259" key="1">
    <source>
        <dbReference type="SMART" id="SM00065"/>
    </source>
</evidence>
<dbReference type="SMART" id="SM00065">
    <property type="entry name" value="GAF"/>
    <property type="match status" value="1"/>
</dbReference>
<dbReference type="PANTHER" id="PTHR43102">
    <property type="entry name" value="SLR1143 PROTEIN"/>
    <property type="match status" value="1"/>
</dbReference>
<organism evidence="2 3">
    <name type="scientific">Deinococcus grandis</name>
    <dbReference type="NCBI Taxonomy" id="57498"/>
    <lineage>
        <taxon>Bacteria</taxon>
        <taxon>Thermotogati</taxon>
        <taxon>Deinococcota</taxon>
        <taxon>Deinococci</taxon>
        <taxon>Deinococcales</taxon>
        <taxon>Deinococcaceae</taxon>
        <taxon>Deinococcus</taxon>
    </lineage>
</organism>
<dbReference type="Proteomes" id="UP000056209">
    <property type="component" value="Unassembled WGS sequence"/>
</dbReference>
<evidence type="ECO:0000313" key="2">
    <source>
        <dbReference type="EMBL" id="GAQ23286.1"/>
    </source>
</evidence>
<dbReference type="OrthoDB" id="52597at2"/>
<feature type="domain" description="GAF" evidence="1">
    <location>
        <begin position="20"/>
        <end position="163"/>
    </location>
</feature>